<protein>
    <submittedName>
        <fullName evidence="1">Uncharacterized protein</fullName>
    </submittedName>
</protein>
<organism evidence="1 2">
    <name type="scientific">Paenibacillus cisolokensis</name>
    <dbReference type="NCBI Taxonomy" id="1658519"/>
    <lineage>
        <taxon>Bacteria</taxon>
        <taxon>Bacillati</taxon>
        <taxon>Bacillota</taxon>
        <taxon>Bacilli</taxon>
        <taxon>Bacillales</taxon>
        <taxon>Paenibacillaceae</taxon>
        <taxon>Paenibacillus</taxon>
    </lineage>
</organism>
<keyword evidence="2" id="KW-1185">Reference proteome</keyword>
<accession>A0ABQ4N1U8</accession>
<evidence type="ECO:0000313" key="1">
    <source>
        <dbReference type="EMBL" id="GIQ62156.1"/>
    </source>
</evidence>
<comment type="caution">
    <text evidence="1">The sequence shown here is derived from an EMBL/GenBank/DDBJ whole genome shotgun (WGS) entry which is preliminary data.</text>
</comment>
<gene>
    <name evidence="1" type="ORF">PACILC2_07240</name>
</gene>
<name>A0ABQ4N1U8_9BACL</name>
<dbReference type="Proteomes" id="UP000680304">
    <property type="component" value="Unassembled WGS sequence"/>
</dbReference>
<reference evidence="1 2" key="1">
    <citation type="submission" date="2021-04" db="EMBL/GenBank/DDBJ databases">
        <title>Draft genome sequence of Paenibacillus cisolokensis, LC2-13A.</title>
        <authorList>
            <person name="Uke A."/>
            <person name="Chhe C."/>
            <person name="Baramee S."/>
            <person name="Kosugi A."/>
        </authorList>
    </citation>
    <scope>NUCLEOTIDE SEQUENCE [LARGE SCALE GENOMIC DNA]</scope>
    <source>
        <strain evidence="1 2">LC2-13A</strain>
    </source>
</reference>
<sequence length="124" mass="13089">MILHDNSGKELNLSENVTLQNAVTSASDGFVYQSINRNVTLTFEITGSSETRTVNFEMAGPSGVFVPCTCSNILDPSILATQTTGGNFTAPESWQVEVPAGWSFRARVSAVTGGTVSVRGKAVS</sequence>
<dbReference type="EMBL" id="BOVJ01000021">
    <property type="protein sequence ID" value="GIQ62156.1"/>
    <property type="molecule type" value="Genomic_DNA"/>
</dbReference>
<proteinExistence type="predicted"/>
<dbReference type="RefSeq" id="WP_213527482.1">
    <property type="nucleotide sequence ID" value="NZ_BOVJ01000021.1"/>
</dbReference>
<evidence type="ECO:0000313" key="2">
    <source>
        <dbReference type="Proteomes" id="UP000680304"/>
    </source>
</evidence>